<feature type="transmembrane region" description="Helical" evidence="2">
    <location>
        <begin position="56"/>
        <end position="76"/>
    </location>
</feature>
<feature type="compositionally biased region" description="Low complexity" evidence="1">
    <location>
        <begin position="446"/>
        <end position="465"/>
    </location>
</feature>
<feature type="region of interest" description="Disordered" evidence="1">
    <location>
        <begin position="164"/>
        <end position="196"/>
    </location>
</feature>
<feature type="compositionally biased region" description="Low complexity" evidence="1">
    <location>
        <begin position="413"/>
        <end position="439"/>
    </location>
</feature>
<feature type="compositionally biased region" description="Polar residues" evidence="1">
    <location>
        <begin position="302"/>
        <end position="312"/>
    </location>
</feature>
<feature type="compositionally biased region" description="Low complexity" evidence="1">
    <location>
        <begin position="174"/>
        <end position="194"/>
    </location>
</feature>
<evidence type="ECO:0000313" key="4">
    <source>
        <dbReference type="Proteomes" id="UP000644610"/>
    </source>
</evidence>
<feature type="compositionally biased region" description="Polar residues" evidence="1">
    <location>
        <begin position="373"/>
        <end position="382"/>
    </location>
</feature>
<evidence type="ECO:0000256" key="1">
    <source>
        <dbReference type="SAM" id="MobiDB-lite"/>
    </source>
</evidence>
<feature type="compositionally biased region" description="Low complexity" evidence="1">
    <location>
        <begin position="228"/>
        <end position="263"/>
    </location>
</feature>
<keyword evidence="2" id="KW-0472">Membrane</keyword>
<dbReference type="Proteomes" id="UP000644610">
    <property type="component" value="Unassembled WGS sequence"/>
</dbReference>
<proteinExistence type="predicted"/>
<feature type="transmembrane region" description="Helical" evidence="2">
    <location>
        <begin position="12"/>
        <end position="36"/>
    </location>
</feature>
<feature type="compositionally biased region" description="Low complexity" evidence="1">
    <location>
        <begin position="383"/>
        <end position="400"/>
    </location>
</feature>
<dbReference type="AlphaFoldDB" id="A0A8J3UPI7"/>
<name>A0A8J3UPI7_9ACTN</name>
<keyword evidence="4" id="KW-1185">Reference proteome</keyword>
<comment type="caution">
    <text evidence="3">The sequence shown here is derived from an EMBL/GenBank/DDBJ whole genome shotgun (WGS) entry which is preliminary data.</text>
</comment>
<feature type="region of interest" description="Disordered" evidence="1">
    <location>
        <begin position="222"/>
        <end position="593"/>
    </location>
</feature>
<evidence type="ECO:0000256" key="2">
    <source>
        <dbReference type="SAM" id="Phobius"/>
    </source>
</evidence>
<evidence type="ECO:0000313" key="3">
    <source>
        <dbReference type="EMBL" id="GII49618.1"/>
    </source>
</evidence>
<protein>
    <submittedName>
        <fullName evidence="3">Uncharacterized protein</fullName>
    </submittedName>
</protein>
<feature type="compositionally biased region" description="Low complexity" evidence="1">
    <location>
        <begin position="326"/>
        <end position="365"/>
    </location>
</feature>
<feature type="transmembrane region" description="Helical" evidence="2">
    <location>
        <begin position="122"/>
        <end position="144"/>
    </location>
</feature>
<feature type="compositionally biased region" description="Low complexity" evidence="1">
    <location>
        <begin position="472"/>
        <end position="491"/>
    </location>
</feature>
<dbReference type="RefSeq" id="WP_203979165.1">
    <property type="nucleotide sequence ID" value="NZ_BAAAKY010000010.1"/>
</dbReference>
<reference evidence="3" key="1">
    <citation type="submission" date="2021-01" db="EMBL/GenBank/DDBJ databases">
        <title>Whole genome shotgun sequence of Planotetraspora silvatica NBRC 100141.</title>
        <authorList>
            <person name="Komaki H."/>
            <person name="Tamura T."/>
        </authorList>
    </citation>
    <scope>NUCLEOTIDE SEQUENCE</scope>
    <source>
        <strain evidence="3">NBRC 100141</strain>
    </source>
</reference>
<keyword evidence="2" id="KW-1133">Transmembrane helix</keyword>
<organism evidence="3 4">
    <name type="scientific">Planotetraspora silvatica</name>
    <dbReference type="NCBI Taxonomy" id="234614"/>
    <lineage>
        <taxon>Bacteria</taxon>
        <taxon>Bacillati</taxon>
        <taxon>Actinomycetota</taxon>
        <taxon>Actinomycetes</taxon>
        <taxon>Streptosporangiales</taxon>
        <taxon>Streptosporangiaceae</taxon>
        <taxon>Planotetraspora</taxon>
    </lineage>
</organism>
<accession>A0A8J3UPI7</accession>
<sequence length="593" mass="61261">MLKVETGRLREPAALVMLAVAITNVLTGLMRLLIPVGSGASANSFGLRSATALKTFTAPTSIALVVIAVLLVIKFGERTPRAQLVGRIAAGTLAVCLLFSLVTVLGVLFGDVLTFRDKFESLIVGLPSAGLVFLGLAFAANSAAGFPAAVRPAKTGGEGLYDAQREGNGYPQDPYAAQGYGQGYAQTPQGQPAADVASPYAQLPAPVDQQYAQDPYASLYAPDRSQEGYGAPAAAQGAGYAAQTPYPQSAASAPDAQPQPDFQTGAHYSDQYGSAGYQQGPGGQAYGSNQGYGADAPAAASYGQQPDSTAPGQTYEGYPQSPAYDQYGYASQQQPQSQQPQAGGYAQQPFGGQQESGGFQQSQGTEGRGFAQSPYQDSSFGQSGSHAAPAPAGPSGSHAAGDARPYEQADPSQQYGQQADPAQQYGQQGGSSFSGYSGAPFPPAGDAPAQGGFDGAPQPAYDQPAPADPREQQLAQAYQQAQSYQQLGTPTDYPPTPAAPPAADYYGNPLGHPQQPAPYTTPGGAPSDQQTTRLDPPAYQGDALSGPSRREEPLDPTAIYAPERSQAKYEEGSGTDQAGHGADTSPHWYGSER</sequence>
<dbReference type="EMBL" id="BOOQ01000044">
    <property type="protein sequence ID" value="GII49618.1"/>
    <property type="molecule type" value="Genomic_DNA"/>
</dbReference>
<keyword evidence="2" id="KW-0812">Transmembrane</keyword>
<gene>
    <name evidence="3" type="ORF">Psi02_60420</name>
</gene>
<feature type="transmembrane region" description="Helical" evidence="2">
    <location>
        <begin position="88"/>
        <end position="110"/>
    </location>
</feature>